<evidence type="ECO:0000313" key="3">
    <source>
        <dbReference type="EMBL" id="TID07780.1"/>
    </source>
</evidence>
<proteinExistence type="predicted"/>
<evidence type="ECO:0000259" key="2">
    <source>
        <dbReference type="Pfam" id="PF24864"/>
    </source>
</evidence>
<dbReference type="InterPro" id="IPR056632">
    <property type="entry name" value="DUF7730"/>
</dbReference>
<dbReference type="EMBL" id="MWPZ01000001">
    <property type="protein sequence ID" value="TID07780.1"/>
    <property type="molecule type" value="Genomic_DNA"/>
</dbReference>
<feature type="region of interest" description="Disordered" evidence="1">
    <location>
        <begin position="16"/>
        <end position="38"/>
    </location>
</feature>
<comment type="caution">
    <text evidence="3">The sequence shown here is derived from an EMBL/GenBank/DDBJ whole genome shotgun (WGS) entry which is preliminary data.</text>
</comment>
<dbReference type="Proteomes" id="UP000305883">
    <property type="component" value="Unassembled WGS sequence"/>
</dbReference>
<protein>
    <recommendedName>
        <fullName evidence="2">DUF7730 domain-containing protein</fullName>
    </recommendedName>
</protein>
<dbReference type="PANTHER" id="PTHR42085:SF1">
    <property type="entry name" value="F-BOX DOMAIN-CONTAINING PROTEIN"/>
    <property type="match status" value="1"/>
</dbReference>
<dbReference type="InterPro" id="IPR038883">
    <property type="entry name" value="AN11006-like"/>
</dbReference>
<accession>A0A4T0WLS6</accession>
<reference evidence="3 4" key="1">
    <citation type="journal article" date="2019" name="Genome Biol. Evol.">
        <title>Genomic Plasticity Mediated by Transposable Elements in the Plant Pathogenic Fungus Colletotrichum higginsianum.</title>
        <authorList>
            <person name="Tsushima A."/>
            <person name="Gan P."/>
            <person name="Kumakura N."/>
            <person name="Narusaka M."/>
            <person name="Takano Y."/>
            <person name="Narusaka Y."/>
            <person name="Shirasu K."/>
        </authorList>
    </citation>
    <scope>NUCLEOTIDE SEQUENCE [LARGE SCALE GENOMIC DNA]</scope>
    <source>
        <strain evidence="3 4">MAFF305635-RFP</strain>
    </source>
</reference>
<organism evidence="3 4">
    <name type="scientific">Colletotrichum higginsianum</name>
    <dbReference type="NCBI Taxonomy" id="80884"/>
    <lineage>
        <taxon>Eukaryota</taxon>
        <taxon>Fungi</taxon>
        <taxon>Dikarya</taxon>
        <taxon>Ascomycota</taxon>
        <taxon>Pezizomycotina</taxon>
        <taxon>Sordariomycetes</taxon>
        <taxon>Hypocreomycetidae</taxon>
        <taxon>Glomerellales</taxon>
        <taxon>Glomerellaceae</taxon>
        <taxon>Colletotrichum</taxon>
        <taxon>Colletotrichum destructivum species complex</taxon>
    </lineage>
</organism>
<name>A0A4T0WLS6_9PEZI</name>
<feature type="compositionally biased region" description="Polar residues" evidence="1">
    <location>
        <begin position="20"/>
        <end position="36"/>
    </location>
</feature>
<dbReference type="PANTHER" id="PTHR42085">
    <property type="entry name" value="F-BOX DOMAIN-CONTAINING PROTEIN"/>
    <property type="match status" value="1"/>
</dbReference>
<dbReference type="OrthoDB" id="4839666at2759"/>
<dbReference type="Pfam" id="PF24864">
    <property type="entry name" value="DUF7730"/>
    <property type="match status" value="1"/>
</dbReference>
<dbReference type="AlphaFoldDB" id="A0A4T0WLS6"/>
<sequence length="577" mass="66121">MLCRLVLVLWRRRGAKRRGSPSSSPGTKRSGTISAQQKKRPFLSLPPEIRNAIYAYVLTDSGKDLLTYCGMFLQLDDRRRGRHLDLSNHEPEKVSARILRTCRAVHDEASGILYSENTFFALGLHELRQWLQAIGPRNRGFLRRVLVGWDYRATRLPHAHLGTSAHRLEYWESRSYPWFIEISRAISDLLADSKGLEVLHISYLSRTPACVLPPVSFHRWQARSNSILLRYQYVYSRSTAEAFYDGFLPLITRGLENGRTPEQMSRVLLGSHSRIEVPRTQGHWEGAMTQLQELEEAQMHLTLMIDSSLPAELRNIIYEAALIQDSPVEVRERSKCVVQAAAQLFRVSKGVRCEALPYFFSSNTFSFDHMEVLENWLKLIGRDGRIFLRRIEFHEDQYPHNGRPGGPGWSCAPFSENPSQASHRQATRRVSKLLVDAAAGLQRLEVRYCYCSCKMGELLQLLQTVRTRPSLDPVASLPAYFEEPKRRKAAEIADILYRDFKTFFAAALDRGRPPAELARQFVVGGSNFEWYQTRRLVVVSGEGQQKTAAQEAVARYLEVLLQNYSKYRRARSNKDAT</sequence>
<evidence type="ECO:0000256" key="1">
    <source>
        <dbReference type="SAM" id="MobiDB-lite"/>
    </source>
</evidence>
<evidence type="ECO:0000313" key="4">
    <source>
        <dbReference type="Proteomes" id="UP000305883"/>
    </source>
</evidence>
<feature type="domain" description="DUF7730" evidence="2">
    <location>
        <begin position="36"/>
        <end position="204"/>
    </location>
</feature>
<gene>
    <name evidence="3" type="ORF">CH35J_001583</name>
</gene>